<evidence type="ECO:0000313" key="7">
    <source>
        <dbReference type="EMBL" id="EER17266.1"/>
    </source>
</evidence>
<dbReference type="SUPFAM" id="SSF103506">
    <property type="entry name" value="Mitochondrial carrier"/>
    <property type="match status" value="1"/>
</dbReference>
<dbReference type="Gene3D" id="3.40.630.70">
    <property type="entry name" value="Leucyl/phenylalanyl-tRNA-protein transferase, C-terminal domain"/>
    <property type="match status" value="2"/>
</dbReference>
<comment type="subcellular location">
    <subcellularLocation>
        <location evidence="1">Membrane</location>
    </subcellularLocation>
</comment>
<gene>
    <name evidence="7" type="ORF">Pmar_PMAR005788</name>
</gene>
<dbReference type="AlphaFoldDB" id="C5KE54"/>
<evidence type="ECO:0000256" key="6">
    <source>
        <dbReference type="ARBA" id="ARBA00023315"/>
    </source>
</evidence>
<sequence>MSIRPENESAGGGGGVSPYRTLLKYAREYTHSKDGQSKHPIGLMMCGLNAGLMQSLIFNPYDRALYLTIKHSKDTSGYHRSFLDRRNWPQRPGQYFEGVGPAVLQKAVSFGLYFPMEELFLSSPLVEKAGGAWLAGTLAGLANGIFTTPFNAVKFSIWRTAPQAYSNPATAVTVLKDPYCRLFVSDGDQFGRKGCCVFGGYLMEFSSPMDVGGTKRASEVFAAEKGSTRSIILPFKAPAYAQYGPPDAVTRFNMSEFCWSLCFHPTFLSRLFYEGFLPICTDIGGGDDASHATPLYLLLPKLHRQRSVIRHLPIDLHIHKKVRKKAGQFELSFDTDFDAVVERCHRQHGIAWLYPPIVNSLSEAVIAILTYVDRLQKRYTSIQRVLVVVPRGTAEVALCPPLTAPRHPLHLPPISYTSLTGFYDSDCPGSGSVQMCALGAYLANEGLAQMWDIGMDMLYKRDLGANSVPREDFIRIFRQLRDERSPSDLACRSGRNCREIIDVYLYTKREEEED</sequence>
<dbReference type="RefSeq" id="XP_002785470.1">
    <property type="nucleotide sequence ID" value="XM_002785424.1"/>
</dbReference>
<keyword evidence="5" id="KW-0472">Membrane</keyword>
<evidence type="ECO:0000313" key="8">
    <source>
        <dbReference type="Proteomes" id="UP000007800"/>
    </source>
</evidence>
<name>C5KE54_PERM5</name>
<dbReference type="GeneID" id="9062216"/>
<dbReference type="GO" id="GO:0016020">
    <property type="term" value="C:membrane"/>
    <property type="evidence" value="ECO:0007669"/>
    <property type="project" value="UniProtKB-SubCell"/>
</dbReference>
<dbReference type="SUPFAM" id="SSF55729">
    <property type="entry name" value="Acyl-CoA N-acyltransferases (Nat)"/>
    <property type="match status" value="1"/>
</dbReference>
<dbReference type="PANTHER" id="PTHR30098">
    <property type="entry name" value="LEUCYL/PHENYLALANYL-TRNA--PROTEIN TRANSFERASE"/>
    <property type="match status" value="1"/>
</dbReference>
<reference evidence="7 8" key="1">
    <citation type="submission" date="2008-07" db="EMBL/GenBank/DDBJ databases">
        <authorList>
            <person name="El-Sayed N."/>
            <person name="Caler E."/>
            <person name="Inman J."/>
            <person name="Amedeo P."/>
            <person name="Hass B."/>
            <person name="Wortman J."/>
        </authorList>
    </citation>
    <scope>NUCLEOTIDE SEQUENCE [LARGE SCALE GENOMIC DNA]</scope>
    <source>
        <strain evidence="8">ATCC 50983 / TXsc</strain>
    </source>
</reference>
<dbReference type="PANTHER" id="PTHR30098:SF2">
    <property type="entry name" value="LEUCYL_PHENYLALANYL-TRNA--PROTEIN TRANSFERASE"/>
    <property type="match status" value="1"/>
</dbReference>
<keyword evidence="3" id="KW-0808">Transferase</keyword>
<dbReference type="InterPro" id="IPR042203">
    <property type="entry name" value="Leu/Phe-tRNA_Trfase_C"/>
</dbReference>
<evidence type="ECO:0000256" key="2">
    <source>
        <dbReference type="ARBA" id="ARBA00022490"/>
    </source>
</evidence>
<keyword evidence="8" id="KW-1185">Reference proteome</keyword>
<dbReference type="InterPro" id="IPR016181">
    <property type="entry name" value="Acyl_CoA_acyltransferase"/>
</dbReference>
<evidence type="ECO:0000256" key="3">
    <source>
        <dbReference type="ARBA" id="ARBA00022679"/>
    </source>
</evidence>
<accession>C5KE54</accession>
<protein>
    <submittedName>
        <fullName evidence="7">Uncharacterized protein</fullName>
    </submittedName>
</protein>
<dbReference type="Gene3D" id="1.50.40.10">
    <property type="entry name" value="Mitochondrial carrier domain"/>
    <property type="match status" value="1"/>
</dbReference>
<keyword evidence="2" id="KW-0963">Cytoplasm</keyword>
<dbReference type="Proteomes" id="UP000007800">
    <property type="component" value="Unassembled WGS sequence"/>
</dbReference>
<organism evidence="8">
    <name type="scientific">Perkinsus marinus (strain ATCC 50983 / TXsc)</name>
    <dbReference type="NCBI Taxonomy" id="423536"/>
    <lineage>
        <taxon>Eukaryota</taxon>
        <taxon>Sar</taxon>
        <taxon>Alveolata</taxon>
        <taxon>Perkinsozoa</taxon>
        <taxon>Perkinsea</taxon>
        <taxon>Perkinsida</taxon>
        <taxon>Perkinsidae</taxon>
        <taxon>Perkinsus</taxon>
    </lineage>
</organism>
<evidence type="ECO:0000256" key="4">
    <source>
        <dbReference type="ARBA" id="ARBA00022692"/>
    </source>
</evidence>
<keyword evidence="6" id="KW-0012">Acyltransferase</keyword>
<dbReference type="InterPro" id="IPR004616">
    <property type="entry name" value="Leu/Phe-tRNA_Trfase"/>
</dbReference>
<dbReference type="EMBL" id="GG672192">
    <property type="protein sequence ID" value="EER17266.1"/>
    <property type="molecule type" value="Genomic_DNA"/>
</dbReference>
<dbReference type="InParanoid" id="C5KE54"/>
<evidence type="ECO:0000256" key="5">
    <source>
        <dbReference type="ARBA" id="ARBA00023136"/>
    </source>
</evidence>
<dbReference type="GO" id="GO:0030163">
    <property type="term" value="P:protein catabolic process"/>
    <property type="evidence" value="ECO:0007669"/>
    <property type="project" value="InterPro"/>
</dbReference>
<dbReference type="GO" id="GO:0005737">
    <property type="term" value="C:cytoplasm"/>
    <property type="evidence" value="ECO:0007669"/>
    <property type="project" value="TreeGrafter"/>
</dbReference>
<dbReference type="GO" id="GO:0008914">
    <property type="term" value="F:leucyl-tRNA--protein transferase activity"/>
    <property type="evidence" value="ECO:0007669"/>
    <property type="project" value="InterPro"/>
</dbReference>
<keyword evidence="4" id="KW-0812">Transmembrane</keyword>
<dbReference type="InterPro" id="IPR023395">
    <property type="entry name" value="MCP_dom_sf"/>
</dbReference>
<dbReference type="OrthoDB" id="2122564at2759"/>
<evidence type="ECO:0000256" key="1">
    <source>
        <dbReference type="ARBA" id="ARBA00004370"/>
    </source>
</evidence>
<proteinExistence type="predicted"/>
<dbReference type="OMA" id="YSHWLRI"/>